<dbReference type="PROSITE" id="PS50222">
    <property type="entry name" value="EF_HAND_2"/>
    <property type="match status" value="1"/>
</dbReference>
<dbReference type="OrthoDB" id="26525at2759"/>
<feature type="domain" description="EF-hand" evidence="2">
    <location>
        <begin position="21"/>
        <end position="56"/>
    </location>
</feature>
<proteinExistence type="predicted"/>
<dbReference type="Proteomes" id="UP000327013">
    <property type="component" value="Chromosome 7"/>
</dbReference>
<organism evidence="3 4">
    <name type="scientific">Carpinus fangiana</name>
    <dbReference type="NCBI Taxonomy" id="176857"/>
    <lineage>
        <taxon>Eukaryota</taxon>
        <taxon>Viridiplantae</taxon>
        <taxon>Streptophyta</taxon>
        <taxon>Embryophyta</taxon>
        <taxon>Tracheophyta</taxon>
        <taxon>Spermatophyta</taxon>
        <taxon>Magnoliopsida</taxon>
        <taxon>eudicotyledons</taxon>
        <taxon>Gunneridae</taxon>
        <taxon>Pentapetalae</taxon>
        <taxon>rosids</taxon>
        <taxon>fabids</taxon>
        <taxon>Fagales</taxon>
        <taxon>Betulaceae</taxon>
        <taxon>Carpinus</taxon>
    </lineage>
</organism>
<dbReference type="InterPro" id="IPR018247">
    <property type="entry name" value="EF_Hand_1_Ca_BS"/>
</dbReference>
<evidence type="ECO:0000259" key="2">
    <source>
        <dbReference type="PROSITE" id="PS50222"/>
    </source>
</evidence>
<dbReference type="InterPro" id="IPR011992">
    <property type="entry name" value="EF-hand-dom_pair"/>
</dbReference>
<name>A0A5N6RLS7_9ROSI</name>
<sequence>MVRLPIPFGPNIVAKGAEVPFNREQITSIFKKQDKNKDGKLSHEEVKAAFVELNAFWPWFLTVQGFRHGDNNGDKFINIDDQELENLVDFTLKRGYTSK</sequence>
<dbReference type="EMBL" id="CM017327">
    <property type="protein sequence ID" value="KAE8099993.1"/>
    <property type="molecule type" value="Genomic_DNA"/>
</dbReference>
<reference evidence="3 4" key="1">
    <citation type="submission" date="2019-06" db="EMBL/GenBank/DDBJ databases">
        <title>A chromosomal-level reference genome of Carpinus fangiana (Coryloideae, Betulaceae).</title>
        <authorList>
            <person name="Yang X."/>
            <person name="Wang Z."/>
            <person name="Zhang L."/>
            <person name="Hao G."/>
            <person name="Liu J."/>
            <person name="Yang Y."/>
        </authorList>
    </citation>
    <scope>NUCLEOTIDE SEQUENCE [LARGE SCALE GENOMIC DNA]</scope>
    <source>
        <strain evidence="3">Cfa_2016G</strain>
        <tissue evidence="3">Leaf</tissue>
    </source>
</reference>
<keyword evidence="1" id="KW-0106">Calcium</keyword>
<evidence type="ECO:0000256" key="1">
    <source>
        <dbReference type="ARBA" id="ARBA00022837"/>
    </source>
</evidence>
<dbReference type="SMART" id="SM00054">
    <property type="entry name" value="EFh"/>
    <property type="match status" value="1"/>
</dbReference>
<dbReference type="Gene3D" id="1.10.238.10">
    <property type="entry name" value="EF-hand"/>
    <property type="match status" value="1"/>
</dbReference>
<evidence type="ECO:0000313" key="4">
    <source>
        <dbReference type="Proteomes" id="UP000327013"/>
    </source>
</evidence>
<dbReference type="AlphaFoldDB" id="A0A5N6RLS7"/>
<gene>
    <name evidence="3" type="ORF">FH972_017932</name>
</gene>
<keyword evidence="4" id="KW-1185">Reference proteome</keyword>
<accession>A0A5N6RLS7</accession>
<dbReference type="InterPro" id="IPR002048">
    <property type="entry name" value="EF_hand_dom"/>
</dbReference>
<dbReference type="PROSITE" id="PS00018">
    <property type="entry name" value="EF_HAND_1"/>
    <property type="match status" value="1"/>
</dbReference>
<dbReference type="GO" id="GO:0005509">
    <property type="term" value="F:calcium ion binding"/>
    <property type="evidence" value="ECO:0007669"/>
    <property type="project" value="InterPro"/>
</dbReference>
<evidence type="ECO:0000313" key="3">
    <source>
        <dbReference type="EMBL" id="KAE8099993.1"/>
    </source>
</evidence>
<protein>
    <recommendedName>
        <fullName evidence="2">EF-hand domain-containing protein</fullName>
    </recommendedName>
</protein>
<dbReference type="SUPFAM" id="SSF47473">
    <property type="entry name" value="EF-hand"/>
    <property type="match status" value="1"/>
</dbReference>